<keyword evidence="1" id="KW-0472">Membrane</keyword>
<dbReference type="HOGENOM" id="CLU_2016027_0_0_1"/>
<gene>
    <name evidence="2" type="ORF">PDIP_50520</name>
</gene>
<dbReference type="AlphaFoldDB" id="K9FWH2"/>
<sequence>MHISHSVALHLAASACAATFFGFGVNAILCCMLYVQTMEHALSFFEFQPPNDLVYQHMVHILMARSEIRDIFMGGLPHMRLRISAPVQPWAGSRLPLATLDFQMGMFVGLMATDSGITGDTHQ</sequence>
<evidence type="ECO:0000256" key="1">
    <source>
        <dbReference type="SAM" id="Phobius"/>
    </source>
</evidence>
<protein>
    <submittedName>
        <fullName evidence="2">Uncharacterized protein</fullName>
    </submittedName>
</protein>
<dbReference type="KEGG" id="pdp:PDIP_50520"/>
<evidence type="ECO:0000313" key="3">
    <source>
        <dbReference type="Proteomes" id="UP000009886"/>
    </source>
</evidence>
<dbReference type="Proteomes" id="UP000009886">
    <property type="component" value="Unassembled WGS sequence"/>
</dbReference>
<proteinExistence type="predicted"/>
<organism evidence="2 3">
    <name type="scientific">Penicillium digitatum (strain Pd1 / CECT 20795)</name>
    <name type="common">Green mold</name>
    <dbReference type="NCBI Taxonomy" id="1170230"/>
    <lineage>
        <taxon>Eukaryota</taxon>
        <taxon>Fungi</taxon>
        <taxon>Dikarya</taxon>
        <taxon>Ascomycota</taxon>
        <taxon>Pezizomycotina</taxon>
        <taxon>Eurotiomycetes</taxon>
        <taxon>Eurotiomycetidae</taxon>
        <taxon>Eurotiales</taxon>
        <taxon>Aspergillaceae</taxon>
        <taxon>Penicillium</taxon>
    </lineage>
</organism>
<name>K9FWH2_PEND1</name>
<dbReference type="VEuPathDB" id="FungiDB:PDIP_50520"/>
<reference evidence="3" key="1">
    <citation type="journal article" date="2012" name="BMC Genomics">
        <title>Genome sequence of the necrotrophic fungus Penicillium digitatum, the main postharvest pathogen of citrus.</title>
        <authorList>
            <person name="Marcet-Houben M."/>
            <person name="Ballester A.-R."/>
            <person name="de la Fuente B."/>
            <person name="Harries E."/>
            <person name="Marcos J.F."/>
            <person name="Gonzalez-Candelas L."/>
            <person name="Gabaldon T."/>
        </authorList>
    </citation>
    <scope>NUCLEOTIDE SEQUENCE [LARGE SCALE GENOMIC DNA]</scope>
    <source>
        <strain evidence="3">Pd1 / CECT 20795</strain>
    </source>
</reference>
<keyword evidence="1" id="KW-0812">Transmembrane</keyword>
<evidence type="ECO:0000313" key="2">
    <source>
        <dbReference type="EMBL" id="EKV12867.1"/>
    </source>
</evidence>
<dbReference type="OrthoDB" id="5216128at2759"/>
<dbReference type="EMBL" id="AKCU01000344">
    <property type="protein sequence ID" value="EKV12867.1"/>
    <property type="molecule type" value="Genomic_DNA"/>
</dbReference>
<accession>K9FWH2</accession>
<feature type="transmembrane region" description="Helical" evidence="1">
    <location>
        <begin position="12"/>
        <end position="35"/>
    </location>
</feature>
<keyword evidence="1" id="KW-1133">Transmembrane helix</keyword>
<comment type="caution">
    <text evidence="2">The sequence shown here is derived from an EMBL/GenBank/DDBJ whole genome shotgun (WGS) entry which is preliminary data.</text>
</comment>